<name>A0A8J5FGT7_ZINOF</name>
<dbReference type="PANTHER" id="PTHR31286:SF180">
    <property type="entry name" value="OS10G0362600 PROTEIN"/>
    <property type="match status" value="1"/>
</dbReference>
<proteinExistence type="predicted"/>
<dbReference type="Proteomes" id="UP000734854">
    <property type="component" value="Unassembled WGS sequence"/>
</dbReference>
<protein>
    <recommendedName>
        <fullName evidence="3">DUF4283 domain-containing protein</fullName>
    </recommendedName>
</protein>
<keyword evidence="2" id="KW-1185">Reference proteome</keyword>
<dbReference type="InterPro" id="IPR040256">
    <property type="entry name" value="At4g02000-like"/>
</dbReference>
<dbReference type="EMBL" id="JACMSC010000015">
    <property type="protein sequence ID" value="KAG6487051.1"/>
    <property type="molecule type" value="Genomic_DNA"/>
</dbReference>
<organism evidence="1 2">
    <name type="scientific">Zingiber officinale</name>
    <name type="common">Ginger</name>
    <name type="synonym">Amomum zingiber</name>
    <dbReference type="NCBI Taxonomy" id="94328"/>
    <lineage>
        <taxon>Eukaryota</taxon>
        <taxon>Viridiplantae</taxon>
        <taxon>Streptophyta</taxon>
        <taxon>Embryophyta</taxon>
        <taxon>Tracheophyta</taxon>
        <taxon>Spermatophyta</taxon>
        <taxon>Magnoliopsida</taxon>
        <taxon>Liliopsida</taxon>
        <taxon>Zingiberales</taxon>
        <taxon>Zingiberaceae</taxon>
        <taxon>Zingiber</taxon>
    </lineage>
</organism>
<dbReference type="PANTHER" id="PTHR31286">
    <property type="entry name" value="GLYCINE-RICH CELL WALL STRUCTURAL PROTEIN 1.8-LIKE"/>
    <property type="match status" value="1"/>
</dbReference>
<accession>A0A8J5FGT7</accession>
<reference evidence="1 2" key="1">
    <citation type="submission" date="2020-08" db="EMBL/GenBank/DDBJ databases">
        <title>Plant Genome Project.</title>
        <authorList>
            <person name="Zhang R.-G."/>
        </authorList>
    </citation>
    <scope>NUCLEOTIDE SEQUENCE [LARGE SCALE GENOMIC DNA]</scope>
    <source>
        <tissue evidence="1">Rhizome</tissue>
    </source>
</reference>
<comment type="caution">
    <text evidence="1">The sequence shown here is derived from an EMBL/GenBank/DDBJ whole genome shotgun (WGS) entry which is preliminary data.</text>
</comment>
<sequence length="171" mass="19678">MESVPSKVSYAATLKPQSPRTSKKCFVDLGEECMPAMIYNNKPATADGTRLYMARVCVEIDLLKPKVEDFWIGIGEEKRLQKVVFEKHPTYCIDCLHLGHSVDDCYTNDKKPKPMWRSDKMETNADNEDLRMIINQRRNTGKEKENSADLKETHLDALNNKDVANQVWIQK</sequence>
<dbReference type="AlphaFoldDB" id="A0A8J5FGT7"/>
<gene>
    <name evidence="1" type="ORF">ZIOFF_055633</name>
</gene>
<evidence type="ECO:0000313" key="1">
    <source>
        <dbReference type="EMBL" id="KAG6487051.1"/>
    </source>
</evidence>
<evidence type="ECO:0008006" key="3">
    <source>
        <dbReference type="Google" id="ProtNLM"/>
    </source>
</evidence>
<evidence type="ECO:0000313" key="2">
    <source>
        <dbReference type="Proteomes" id="UP000734854"/>
    </source>
</evidence>